<feature type="compositionally biased region" description="Polar residues" evidence="1">
    <location>
        <begin position="158"/>
        <end position="173"/>
    </location>
</feature>
<sequence length="173" mass="18902">MGEEEDNQLFQWVRPIHLDDEVGNLDPQIAAHGQEFGVNAALNSHQEVDSTSVGHSSRPSAVGTSASGYDGSRGGSDDGDHDSRRAGLGIRAIGKPYRGRERTMEPYNEESLSGSYESMSIGTQFNDFSNEANVYLPHVMSYGQPSSSTDEEYGMSHCSPSTQISYQVPYQME</sequence>
<evidence type="ECO:0000313" key="3">
    <source>
        <dbReference type="EMBL" id="RVW84200.1"/>
    </source>
</evidence>
<comment type="caution">
    <text evidence="3">The sequence shown here is derived from an EMBL/GenBank/DDBJ whole genome shotgun (WGS) entry which is preliminary data.</text>
</comment>
<feature type="region of interest" description="Disordered" evidence="1">
    <location>
        <begin position="36"/>
        <end position="111"/>
    </location>
</feature>
<feature type="compositionally biased region" description="Polar residues" evidence="1">
    <location>
        <begin position="41"/>
        <end position="64"/>
    </location>
</feature>
<organism evidence="3 4">
    <name type="scientific">Vitis vinifera</name>
    <name type="common">Grape</name>
    <dbReference type="NCBI Taxonomy" id="29760"/>
    <lineage>
        <taxon>Eukaryota</taxon>
        <taxon>Viridiplantae</taxon>
        <taxon>Streptophyta</taxon>
        <taxon>Embryophyta</taxon>
        <taxon>Tracheophyta</taxon>
        <taxon>Spermatophyta</taxon>
        <taxon>Magnoliopsida</taxon>
        <taxon>eudicotyledons</taxon>
        <taxon>Gunneridae</taxon>
        <taxon>Pentapetalae</taxon>
        <taxon>rosids</taxon>
        <taxon>Vitales</taxon>
        <taxon>Vitaceae</taxon>
        <taxon>Viteae</taxon>
        <taxon>Vitis</taxon>
    </lineage>
</organism>
<reference evidence="3 4" key="1">
    <citation type="journal article" date="2018" name="PLoS Genet.">
        <title>Population sequencing reveals clonal diversity and ancestral inbreeding in the grapevine cultivar Chardonnay.</title>
        <authorList>
            <person name="Roach M.J."/>
            <person name="Johnson D.L."/>
            <person name="Bohlmann J."/>
            <person name="van Vuuren H.J."/>
            <person name="Jones S.J."/>
            <person name="Pretorius I.S."/>
            <person name="Schmidt S.A."/>
            <person name="Borneman A.R."/>
        </authorList>
    </citation>
    <scope>NUCLEOTIDE SEQUENCE [LARGE SCALE GENOMIC DNA]</scope>
    <source>
        <strain evidence="4">cv. Chardonnay</strain>
        <strain evidence="3">I10V1</strain>
        <tissue evidence="3">Leaf</tissue>
    </source>
</reference>
<dbReference type="EMBL" id="QGNW01001727">
    <property type="protein sequence ID" value="RVW32074.1"/>
    <property type="molecule type" value="Genomic_DNA"/>
</dbReference>
<name>A0A438HIA1_VITVI</name>
<feature type="region of interest" description="Disordered" evidence="1">
    <location>
        <begin position="145"/>
        <end position="173"/>
    </location>
</feature>
<evidence type="ECO:0000313" key="4">
    <source>
        <dbReference type="Proteomes" id="UP000288805"/>
    </source>
</evidence>
<evidence type="ECO:0000256" key="1">
    <source>
        <dbReference type="SAM" id="MobiDB-lite"/>
    </source>
</evidence>
<dbReference type="AlphaFoldDB" id="A0A438HIA1"/>
<dbReference type="Proteomes" id="UP000288805">
    <property type="component" value="Unassembled WGS sequence"/>
</dbReference>
<dbReference type="EMBL" id="QGNW01000218">
    <property type="protein sequence ID" value="RVW84200.1"/>
    <property type="molecule type" value="Genomic_DNA"/>
</dbReference>
<gene>
    <name evidence="3" type="ORF">CK203_045264</name>
    <name evidence="2" type="ORF">CK203_102397</name>
</gene>
<proteinExistence type="predicted"/>
<protein>
    <submittedName>
        <fullName evidence="3">Uncharacterized protein</fullName>
    </submittedName>
</protein>
<feature type="compositionally biased region" description="Basic and acidic residues" evidence="1">
    <location>
        <begin position="75"/>
        <end position="85"/>
    </location>
</feature>
<evidence type="ECO:0000313" key="2">
    <source>
        <dbReference type="EMBL" id="RVW32074.1"/>
    </source>
</evidence>
<accession>A0A438HIA1</accession>